<comment type="caution">
    <text evidence="2">The sequence shown here is derived from an EMBL/GenBank/DDBJ whole genome shotgun (WGS) entry which is preliminary data.</text>
</comment>
<dbReference type="Pfam" id="PF13416">
    <property type="entry name" value="SBP_bac_8"/>
    <property type="match status" value="1"/>
</dbReference>
<evidence type="ECO:0000313" key="2">
    <source>
        <dbReference type="EMBL" id="HIR04915.1"/>
    </source>
</evidence>
<reference evidence="2" key="2">
    <citation type="journal article" date="2021" name="PeerJ">
        <title>Extensive microbial diversity within the chicken gut microbiome revealed by metagenomics and culture.</title>
        <authorList>
            <person name="Gilroy R."/>
            <person name="Ravi A."/>
            <person name="Getino M."/>
            <person name="Pursley I."/>
            <person name="Horton D.L."/>
            <person name="Alikhan N.F."/>
            <person name="Baker D."/>
            <person name="Gharbi K."/>
            <person name="Hall N."/>
            <person name="Watson M."/>
            <person name="Adriaenssens E.M."/>
            <person name="Foster-Nyarko E."/>
            <person name="Jarju S."/>
            <person name="Secka A."/>
            <person name="Antonio M."/>
            <person name="Oren A."/>
            <person name="Chaudhuri R.R."/>
            <person name="La Ragione R."/>
            <person name="Hildebrand F."/>
            <person name="Pallen M.J."/>
        </authorList>
    </citation>
    <scope>NUCLEOTIDE SEQUENCE</scope>
    <source>
        <strain evidence="2">CHK180-2868</strain>
    </source>
</reference>
<accession>A0A9D1A4M3</accession>
<keyword evidence="1" id="KW-0732">Signal</keyword>
<sequence length="438" mass="46870">MRKTKLVVSAAAVSMMAALALSGCGGGTTESAAANGESSSAEGAKTITVWAWDVALKQLQAAAEKYKETNPDVEFVFEEMGTDQIYTKLATTLSTGNGLADVILLEGEQVSGYASKYPEGFAELSDIVSSDDFLPVKMGEVTVNDKIVGFPWDAGPVAVFYRTDYFEQAGVNAEDIQTWDDFIEAGKKIEATCTTPSGEPVKMLPISPNSSGFYRLLLTENKGSFFDAEGNTIVNSAESVEAMEIAKKIYDSGIAYNYADWSEYEGVVVNETVAAIPEAVWMMGTIKDKGPEQSGKWGVMPLPAFPGKEAAGSTNGGSNIVIPAVSANVDTAKDFVQFALTDVQLQVDGFVNYGLFPSYIPAYEDPTFSEPDEYFGGQNIYEIFIELGKTVPAVNYTENFNEALSAAGATCAQVYLEGADPTEALESLQTDLVSKFGK</sequence>
<dbReference type="EMBL" id="DVGC01000014">
    <property type="protein sequence ID" value="HIR04915.1"/>
    <property type="molecule type" value="Genomic_DNA"/>
</dbReference>
<dbReference type="SUPFAM" id="SSF53850">
    <property type="entry name" value="Periplasmic binding protein-like II"/>
    <property type="match status" value="1"/>
</dbReference>
<organism evidence="2 3">
    <name type="scientific">Candidatus Copromonas faecavium</name>
    <name type="common">nom. illeg.</name>
    <dbReference type="NCBI Taxonomy" id="2840740"/>
    <lineage>
        <taxon>Bacteria</taxon>
        <taxon>Bacillati</taxon>
        <taxon>Bacillota</taxon>
        <taxon>Clostridia</taxon>
        <taxon>Lachnospirales</taxon>
        <taxon>Lachnospiraceae</taxon>
        <taxon>Candidatus Copromonas (nom. illeg.)</taxon>
    </lineage>
</organism>
<evidence type="ECO:0000313" key="3">
    <source>
        <dbReference type="Proteomes" id="UP000824250"/>
    </source>
</evidence>
<feature type="chain" id="PRO_5039718123" evidence="1">
    <location>
        <begin position="21"/>
        <end position="438"/>
    </location>
</feature>
<proteinExistence type="predicted"/>
<dbReference type="InterPro" id="IPR050490">
    <property type="entry name" value="Bact_solute-bd_prot1"/>
</dbReference>
<reference evidence="2" key="1">
    <citation type="submission" date="2020-10" db="EMBL/GenBank/DDBJ databases">
        <authorList>
            <person name="Gilroy R."/>
        </authorList>
    </citation>
    <scope>NUCLEOTIDE SEQUENCE</scope>
    <source>
        <strain evidence="2">CHK180-2868</strain>
    </source>
</reference>
<dbReference type="PANTHER" id="PTHR43649">
    <property type="entry name" value="ARABINOSE-BINDING PROTEIN-RELATED"/>
    <property type="match status" value="1"/>
</dbReference>
<dbReference type="CDD" id="cd13585">
    <property type="entry name" value="PBP2_TMBP_like"/>
    <property type="match status" value="1"/>
</dbReference>
<dbReference type="PANTHER" id="PTHR43649:SF32">
    <property type="entry name" value="SUGAR BINDING SECRETED PROTEIN"/>
    <property type="match status" value="1"/>
</dbReference>
<feature type="signal peptide" evidence="1">
    <location>
        <begin position="1"/>
        <end position="20"/>
    </location>
</feature>
<gene>
    <name evidence="2" type="ORF">IAB28_02990</name>
</gene>
<dbReference type="AlphaFoldDB" id="A0A9D1A4M3"/>
<evidence type="ECO:0000256" key="1">
    <source>
        <dbReference type="SAM" id="SignalP"/>
    </source>
</evidence>
<protein>
    <submittedName>
        <fullName evidence="2">Sugar ABC transporter substrate-binding protein</fullName>
    </submittedName>
</protein>
<dbReference type="PROSITE" id="PS51257">
    <property type="entry name" value="PROKAR_LIPOPROTEIN"/>
    <property type="match status" value="1"/>
</dbReference>
<dbReference type="Gene3D" id="3.40.190.10">
    <property type="entry name" value="Periplasmic binding protein-like II"/>
    <property type="match status" value="1"/>
</dbReference>
<name>A0A9D1A4M3_9FIRM</name>
<dbReference type="Proteomes" id="UP000824250">
    <property type="component" value="Unassembled WGS sequence"/>
</dbReference>
<dbReference type="InterPro" id="IPR006059">
    <property type="entry name" value="SBP"/>
</dbReference>